<evidence type="ECO:0000256" key="1">
    <source>
        <dbReference type="SAM" id="Phobius"/>
    </source>
</evidence>
<keyword evidence="1" id="KW-0812">Transmembrane</keyword>
<proteinExistence type="predicted"/>
<keyword evidence="1" id="KW-1133">Transmembrane helix</keyword>
<feature type="transmembrane region" description="Helical" evidence="1">
    <location>
        <begin position="258"/>
        <end position="277"/>
    </location>
</feature>
<protein>
    <submittedName>
        <fullName evidence="2">Uncharacterized protein</fullName>
    </submittedName>
</protein>
<evidence type="ECO:0000313" key="3">
    <source>
        <dbReference type="Proteomes" id="UP000235786"/>
    </source>
</evidence>
<dbReference type="EMBL" id="KZ613953">
    <property type="protein sequence ID" value="PMD34770.1"/>
    <property type="molecule type" value="Genomic_DNA"/>
</dbReference>
<name>A0A2J6R8E8_HYAVF</name>
<sequence>MEAVSNFTFAASSLRLCVVFLDDHAREFVRCYQLYKLYRETGSALFFFGNRTTWRMQAQIHGQLKEDASAFKESVYNECTMIASAIVAQITITGLSLNFLTETHWLARSRLVLSLTFALMVVYYATTQQRKLGRLFKAKDVRLWIRGGNQYAQTRTMLPFLPILLHFFMPTFETPDVSLTDPDDYAPNPSGIRNIRSHVIYHCSIPSVASVITISTPQMMLTSSLAMLLIALAIYFGFIWSRNLDLTAGHNDSRSVFITYIVGLYVVWGVYMVLQLFQDNDKRSERQIVEEYLDEYLAKNPEASARWGIDTQHVENSIHLTETTRDGWEQDAEGSNFVTAVV</sequence>
<feature type="transmembrane region" description="Helical" evidence="1">
    <location>
        <begin position="79"/>
        <end position="99"/>
    </location>
</feature>
<accession>A0A2J6R8E8</accession>
<dbReference type="STRING" id="1149755.A0A2J6R8E8"/>
<keyword evidence="1" id="KW-0472">Membrane</keyword>
<reference evidence="2 3" key="1">
    <citation type="submission" date="2016-04" db="EMBL/GenBank/DDBJ databases">
        <title>A degradative enzymes factory behind the ericoid mycorrhizal symbiosis.</title>
        <authorList>
            <consortium name="DOE Joint Genome Institute"/>
            <person name="Martino E."/>
            <person name="Morin E."/>
            <person name="Grelet G."/>
            <person name="Kuo A."/>
            <person name="Kohler A."/>
            <person name="Daghino S."/>
            <person name="Barry K."/>
            <person name="Choi C."/>
            <person name="Cichocki N."/>
            <person name="Clum A."/>
            <person name="Copeland A."/>
            <person name="Hainaut M."/>
            <person name="Haridas S."/>
            <person name="Labutti K."/>
            <person name="Lindquist E."/>
            <person name="Lipzen A."/>
            <person name="Khouja H.-R."/>
            <person name="Murat C."/>
            <person name="Ohm R."/>
            <person name="Olson A."/>
            <person name="Spatafora J."/>
            <person name="Veneault-Fourrey C."/>
            <person name="Henrissat B."/>
            <person name="Grigoriev I."/>
            <person name="Martin F."/>
            <person name="Perotto S."/>
        </authorList>
    </citation>
    <scope>NUCLEOTIDE SEQUENCE [LARGE SCALE GENOMIC DNA]</scope>
    <source>
        <strain evidence="2 3">F</strain>
    </source>
</reference>
<gene>
    <name evidence="2" type="ORF">L207DRAFT_496649</name>
</gene>
<keyword evidence="3" id="KW-1185">Reference proteome</keyword>
<dbReference type="Proteomes" id="UP000235786">
    <property type="component" value="Unassembled WGS sequence"/>
</dbReference>
<feature type="transmembrane region" description="Helical" evidence="1">
    <location>
        <begin position="105"/>
        <end position="125"/>
    </location>
</feature>
<dbReference type="AlphaFoldDB" id="A0A2J6R8E8"/>
<evidence type="ECO:0000313" key="2">
    <source>
        <dbReference type="EMBL" id="PMD34770.1"/>
    </source>
</evidence>
<feature type="transmembrane region" description="Helical" evidence="1">
    <location>
        <begin position="219"/>
        <end position="238"/>
    </location>
</feature>
<organism evidence="2 3">
    <name type="scientific">Hyaloscypha variabilis (strain UAMH 11265 / GT02V1 / F)</name>
    <name type="common">Meliniomyces variabilis</name>
    <dbReference type="NCBI Taxonomy" id="1149755"/>
    <lineage>
        <taxon>Eukaryota</taxon>
        <taxon>Fungi</taxon>
        <taxon>Dikarya</taxon>
        <taxon>Ascomycota</taxon>
        <taxon>Pezizomycotina</taxon>
        <taxon>Leotiomycetes</taxon>
        <taxon>Helotiales</taxon>
        <taxon>Hyaloscyphaceae</taxon>
        <taxon>Hyaloscypha</taxon>
        <taxon>Hyaloscypha variabilis</taxon>
    </lineage>
</organism>
<dbReference type="OrthoDB" id="4941332at2759"/>